<feature type="region of interest" description="Disordered" evidence="1">
    <location>
        <begin position="17"/>
        <end position="64"/>
    </location>
</feature>
<evidence type="ECO:0000313" key="3">
    <source>
        <dbReference type="Proteomes" id="UP000701801"/>
    </source>
</evidence>
<sequence>MNTSSYQKLNKLSCKDFQKQEHKQEEEQQTKTQALKKGTDPLPYIPQAKSADDRSLSNNNKDKDETMKAGSILWHMLCKTVGYISHQSIQMGSYDDGHFLICGPVVSCKKKSWTEGAIYGNQDPGSEEFTHTLKKRTMLLAAVPISLL</sequence>
<name>A0A9N9Q300_9HELO</name>
<comment type="caution">
    <text evidence="2">The sequence shown here is derived from an EMBL/GenBank/DDBJ whole genome shotgun (WGS) entry which is preliminary data.</text>
</comment>
<proteinExistence type="predicted"/>
<feature type="compositionally biased region" description="Basic and acidic residues" evidence="1">
    <location>
        <begin position="17"/>
        <end position="29"/>
    </location>
</feature>
<reference evidence="2" key="1">
    <citation type="submission" date="2021-07" db="EMBL/GenBank/DDBJ databases">
        <authorList>
            <person name="Durling M."/>
        </authorList>
    </citation>
    <scope>NUCLEOTIDE SEQUENCE</scope>
</reference>
<dbReference type="AlphaFoldDB" id="A0A9N9Q300"/>
<protein>
    <submittedName>
        <fullName evidence="2">Uncharacterized protein</fullName>
    </submittedName>
</protein>
<keyword evidence="3" id="KW-1185">Reference proteome</keyword>
<organism evidence="2 3">
    <name type="scientific">Hymenoscyphus albidus</name>
    <dbReference type="NCBI Taxonomy" id="595503"/>
    <lineage>
        <taxon>Eukaryota</taxon>
        <taxon>Fungi</taxon>
        <taxon>Dikarya</taxon>
        <taxon>Ascomycota</taxon>
        <taxon>Pezizomycotina</taxon>
        <taxon>Leotiomycetes</taxon>
        <taxon>Helotiales</taxon>
        <taxon>Helotiaceae</taxon>
        <taxon>Hymenoscyphus</taxon>
    </lineage>
</organism>
<dbReference type="EMBL" id="CAJVRM010000233">
    <property type="protein sequence ID" value="CAG8977760.1"/>
    <property type="molecule type" value="Genomic_DNA"/>
</dbReference>
<evidence type="ECO:0000256" key="1">
    <source>
        <dbReference type="SAM" id="MobiDB-lite"/>
    </source>
</evidence>
<gene>
    <name evidence="2" type="ORF">HYALB_00010981</name>
</gene>
<accession>A0A9N9Q300</accession>
<dbReference type="Proteomes" id="UP000701801">
    <property type="component" value="Unassembled WGS sequence"/>
</dbReference>
<feature type="compositionally biased region" description="Basic and acidic residues" evidence="1">
    <location>
        <begin position="50"/>
        <end position="64"/>
    </location>
</feature>
<evidence type="ECO:0000313" key="2">
    <source>
        <dbReference type="EMBL" id="CAG8977760.1"/>
    </source>
</evidence>